<evidence type="ECO:0000313" key="3">
    <source>
        <dbReference type="EMBL" id="OCH92773.1"/>
    </source>
</evidence>
<dbReference type="InterPro" id="IPR001810">
    <property type="entry name" value="F-box_dom"/>
</dbReference>
<evidence type="ECO:0000256" key="1">
    <source>
        <dbReference type="SAM" id="MobiDB-lite"/>
    </source>
</evidence>
<dbReference type="EMBL" id="KV722364">
    <property type="protein sequence ID" value="OCH92773.1"/>
    <property type="molecule type" value="Genomic_DNA"/>
</dbReference>
<sequence length="571" mass="65663">MPRKNTKLFMNQPKMQDKGDSDSNRGTPEVTSRPRALRGRRGGLKNMLEMPIDILIKICIRLEPRDLQHLARTTKSFRSFLMSHASAWIWRTSRETVHGLPELPPHLNEAMYANLLFSPHCHSCIKGNVKNIVWHMDARYCKSCLMSLTVSRAELSWQLRQESGLSWETLKGPSNIVQFAERNLLNFKVIGMSSMRYSISEMQCFARAVKAAQDDDQFSTLIKEWEARCREKLNISDWDLKKTVDRRIALSDIKRRRLTAIKSRLRDAGWGEDLDYLIDEEGAEALSDLSCVCQPNDLTERGWTSIRPSLFELMQSVRERRIYNARKVLLRMRFRLFYVWIREHTECDKAGCSILPVDYAVMPEIRAILDDLDDVNVTAKSFSPLLEILPDLTRRWYERIEAVLKDTLKKSLNITDCDEPLSLAVACFDGNTKGTYGRYPKVLSSDELRPKYCGSDVFLNAIRRDPKTGMERSSLDMDRLQTLKPALDIVKLIEVFGGNPLTTTYDEITKSAIMVRCTSSICRDAFLKPMSWHRAIGHLRVYSLLGFSLEAVETNNKEADNHTQTIINPSH</sequence>
<dbReference type="InterPro" id="IPR036047">
    <property type="entry name" value="F-box-like_dom_sf"/>
</dbReference>
<feature type="domain" description="F-box" evidence="2">
    <location>
        <begin position="44"/>
        <end position="93"/>
    </location>
</feature>
<feature type="region of interest" description="Disordered" evidence="1">
    <location>
        <begin position="1"/>
        <end position="42"/>
    </location>
</feature>
<dbReference type="CDD" id="cd09917">
    <property type="entry name" value="F-box_SF"/>
    <property type="match status" value="1"/>
</dbReference>
<organism evidence="3 4">
    <name type="scientific">Obba rivulosa</name>
    <dbReference type="NCBI Taxonomy" id="1052685"/>
    <lineage>
        <taxon>Eukaryota</taxon>
        <taxon>Fungi</taxon>
        <taxon>Dikarya</taxon>
        <taxon>Basidiomycota</taxon>
        <taxon>Agaricomycotina</taxon>
        <taxon>Agaricomycetes</taxon>
        <taxon>Polyporales</taxon>
        <taxon>Gelatoporiaceae</taxon>
        <taxon>Obba</taxon>
    </lineage>
</organism>
<dbReference type="SUPFAM" id="SSF81383">
    <property type="entry name" value="F-box domain"/>
    <property type="match status" value="1"/>
</dbReference>
<proteinExistence type="predicted"/>
<keyword evidence="4" id="KW-1185">Reference proteome</keyword>
<accession>A0A8E2DP30</accession>
<name>A0A8E2DP30_9APHY</name>
<dbReference type="PROSITE" id="PS50181">
    <property type="entry name" value="FBOX"/>
    <property type="match status" value="1"/>
</dbReference>
<dbReference type="Proteomes" id="UP000250043">
    <property type="component" value="Unassembled WGS sequence"/>
</dbReference>
<dbReference type="AlphaFoldDB" id="A0A8E2DP30"/>
<evidence type="ECO:0000313" key="4">
    <source>
        <dbReference type="Proteomes" id="UP000250043"/>
    </source>
</evidence>
<evidence type="ECO:0000259" key="2">
    <source>
        <dbReference type="PROSITE" id="PS50181"/>
    </source>
</evidence>
<protein>
    <recommendedName>
        <fullName evidence="2">F-box domain-containing protein</fullName>
    </recommendedName>
</protein>
<gene>
    <name evidence="3" type="ORF">OBBRIDRAFT_824516</name>
</gene>
<dbReference type="Pfam" id="PF00646">
    <property type="entry name" value="F-box"/>
    <property type="match status" value="1"/>
</dbReference>
<reference evidence="3 4" key="1">
    <citation type="submission" date="2016-07" db="EMBL/GenBank/DDBJ databases">
        <title>Draft genome of the white-rot fungus Obba rivulosa 3A-2.</title>
        <authorList>
            <consortium name="DOE Joint Genome Institute"/>
            <person name="Miettinen O."/>
            <person name="Riley R."/>
            <person name="Acob R."/>
            <person name="Barry K."/>
            <person name="Cullen D."/>
            <person name="De Vries R."/>
            <person name="Hainaut M."/>
            <person name="Hatakka A."/>
            <person name="Henrissat B."/>
            <person name="Hilden K."/>
            <person name="Kuo R."/>
            <person name="Labutti K."/>
            <person name="Lipzen A."/>
            <person name="Makela M.R."/>
            <person name="Sandor L."/>
            <person name="Spatafora J.W."/>
            <person name="Grigoriev I.V."/>
            <person name="Hibbett D.S."/>
        </authorList>
    </citation>
    <scope>NUCLEOTIDE SEQUENCE [LARGE SCALE GENOMIC DNA]</scope>
    <source>
        <strain evidence="3 4">3A-2</strain>
    </source>
</reference>
<dbReference type="OrthoDB" id="2322499at2759"/>